<keyword evidence="4" id="KW-1185">Reference proteome</keyword>
<evidence type="ECO:0000256" key="1">
    <source>
        <dbReference type="ARBA" id="ARBA00022737"/>
    </source>
</evidence>
<sequence length="235" mass="26436">YNIRQFKQTDRSRMALVRDEDADDDDDDEVDVDNGRPQTVGLLVRKHDPEWYGHECDKLAKQGKIAECVAMLEQRMLLEDKIRPVAYNFNVVLRAIAPLGHVRTAIRLYQKMCELSIPISRTALTYIYNACANAKPVDAQMGIASAEEVRAATAKRGYQPERIHFCTLIKLYARHGTYEDARRIFAQMIAAGYPAEVDAYCNLLQACVNDKDAGCGPAIEARAVTGSSFLERFQS</sequence>
<accession>A0A914VL38</accession>
<proteinExistence type="predicted"/>
<name>A0A914VL38_9BILA</name>
<evidence type="ECO:0000256" key="2">
    <source>
        <dbReference type="PROSITE-ProRule" id="PRU00708"/>
    </source>
</evidence>
<dbReference type="Pfam" id="PF17177">
    <property type="entry name" value="PPR_long"/>
    <property type="match status" value="1"/>
</dbReference>
<protein>
    <submittedName>
        <fullName evidence="5">Pentacotripeptide-repeat region of PRORP domain-containing protein</fullName>
    </submittedName>
</protein>
<evidence type="ECO:0000313" key="4">
    <source>
        <dbReference type="Proteomes" id="UP000887566"/>
    </source>
</evidence>
<evidence type="ECO:0000313" key="5">
    <source>
        <dbReference type="WBParaSite" id="PSAMB.scaffold2107size25344.g16374.t1"/>
    </source>
</evidence>
<dbReference type="WBParaSite" id="PSAMB.scaffold2107size25344.g16374.t1">
    <property type="protein sequence ID" value="PSAMB.scaffold2107size25344.g16374.t1"/>
    <property type="gene ID" value="PSAMB.scaffold2107size25344.g16374"/>
</dbReference>
<organism evidence="4 5">
    <name type="scientific">Plectus sambesii</name>
    <dbReference type="NCBI Taxonomy" id="2011161"/>
    <lineage>
        <taxon>Eukaryota</taxon>
        <taxon>Metazoa</taxon>
        <taxon>Ecdysozoa</taxon>
        <taxon>Nematoda</taxon>
        <taxon>Chromadorea</taxon>
        <taxon>Plectida</taxon>
        <taxon>Plectina</taxon>
        <taxon>Plectoidea</taxon>
        <taxon>Plectidae</taxon>
        <taxon>Plectus</taxon>
    </lineage>
</organism>
<dbReference type="InterPro" id="IPR033443">
    <property type="entry name" value="PROP1-like_PPR_dom"/>
</dbReference>
<feature type="domain" description="PROP1-like PPR" evidence="3">
    <location>
        <begin position="92"/>
        <end position="222"/>
    </location>
</feature>
<keyword evidence="1" id="KW-0677">Repeat</keyword>
<dbReference type="InterPro" id="IPR011990">
    <property type="entry name" value="TPR-like_helical_dom_sf"/>
</dbReference>
<dbReference type="PANTHER" id="PTHR47936">
    <property type="entry name" value="PPR_LONG DOMAIN-CONTAINING PROTEIN"/>
    <property type="match status" value="1"/>
</dbReference>
<evidence type="ECO:0000259" key="3">
    <source>
        <dbReference type="Pfam" id="PF17177"/>
    </source>
</evidence>
<reference evidence="5" key="1">
    <citation type="submission" date="2022-11" db="UniProtKB">
        <authorList>
            <consortium name="WormBaseParasite"/>
        </authorList>
    </citation>
    <scope>IDENTIFICATION</scope>
</reference>
<dbReference type="Gene3D" id="1.25.40.10">
    <property type="entry name" value="Tetratricopeptide repeat domain"/>
    <property type="match status" value="1"/>
</dbReference>
<dbReference type="PANTHER" id="PTHR47936:SF1">
    <property type="entry name" value="PENTATRICOPEPTIDE REPEAT-CONTAINING PROTEIN GUN1, CHLOROPLASTIC"/>
    <property type="match status" value="1"/>
</dbReference>
<dbReference type="InterPro" id="IPR002885">
    <property type="entry name" value="PPR_rpt"/>
</dbReference>
<dbReference type="AlphaFoldDB" id="A0A914VL38"/>
<dbReference type="PROSITE" id="PS51375">
    <property type="entry name" value="PPR"/>
    <property type="match status" value="1"/>
</dbReference>
<feature type="repeat" description="PPR" evidence="2">
    <location>
        <begin position="161"/>
        <end position="195"/>
    </location>
</feature>
<dbReference type="Proteomes" id="UP000887566">
    <property type="component" value="Unplaced"/>
</dbReference>
<dbReference type="NCBIfam" id="TIGR00756">
    <property type="entry name" value="PPR"/>
    <property type="match status" value="1"/>
</dbReference>